<dbReference type="EMBL" id="CANHGI010000002">
    <property type="protein sequence ID" value="CAI5443473.1"/>
    <property type="molecule type" value="Genomic_DNA"/>
</dbReference>
<dbReference type="Gene3D" id="3.10.100.10">
    <property type="entry name" value="Mannose-Binding Protein A, subunit A"/>
    <property type="match status" value="1"/>
</dbReference>
<protein>
    <recommendedName>
        <fullName evidence="2">C-type lectin domain-containing protein</fullName>
    </recommendedName>
</protein>
<evidence type="ECO:0000313" key="3">
    <source>
        <dbReference type="EMBL" id="CAI5443473.1"/>
    </source>
</evidence>
<reference evidence="3" key="1">
    <citation type="submission" date="2022-11" db="EMBL/GenBank/DDBJ databases">
        <authorList>
            <person name="Kikuchi T."/>
        </authorList>
    </citation>
    <scope>NUCLEOTIDE SEQUENCE</scope>
    <source>
        <strain evidence="3">PS1010</strain>
    </source>
</reference>
<dbReference type="SUPFAM" id="SSF56436">
    <property type="entry name" value="C-type lectin-like"/>
    <property type="match status" value="1"/>
</dbReference>
<dbReference type="InterPro" id="IPR001304">
    <property type="entry name" value="C-type_lectin-like"/>
</dbReference>
<name>A0A9P1IF60_9PELO</name>
<dbReference type="Pfam" id="PF00059">
    <property type="entry name" value="Lectin_C"/>
    <property type="match status" value="1"/>
</dbReference>
<dbReference type="InterPro" id="IPR016186">
    <property type="entry name" value="C-type_lectin-like/link_sf"/>
</dbReference>
<dbReference type="Proteomes" id="UP001152747">
    <property type="component" value="Unassembled WGS sequence"/>
</dbReference>
<dbReference type="InterPro" id="IPR016187">
    <property type="entry name" value="CTDL_fold"/>
</dbReference>
<proteinExistence type="predicted"/>
<dbReference type="PANTHER" id="PTHR23124">
    <property type="entry name" value="C-TYPE LECTIN DOMAIN-CONTAINING PROTEIN-RELATED-RELATED"/>
    <property type="match status" value="1"/>
</dbReference>
<gene>
    <name evidence="3" type="ORF">CAMP_LOCUS6110</name>
</gene>
<feature type="domain" description="C-type lectin" evidence="2">
    <location>
        <begin position="105"/>
        <end position="217"/>
    </location>
</feature>
<organism evidence="3 4">
    <name type="scientific">Caenorhabditis angaria</name>
    <dbReference type="NCBI Taxonomy" id="860376"/>
    <lineage>
        <taxon>Eukaryota</taxon>
        <taxon>Metazoa</taxon>
        <taxon>Ecdysozoa</taxon>
        <taxon>Nematoda</taxon>
        <taxon>Chromadorea</taxon>
        <taxon>Rhabditida</taxon>
        <taxon>Rhabditina</taxon>
        <taxon>Rhabditomorpha</taxon>
        <taxon>Rhabditoidea</taxon>
        <taxon>Rhabditidae</taxon>
        <taxon>Peloderinae</taxon>
        <taxon>Caenorhabditis</taxon>
    </lineage>
</organism>
<keyword evidence="1" id="KW-0732">Signal</keyword>
<dbReference type="CDD" id="cd00037">
    <property type="entry name" value="CLECT"/>
    <property type="match status" value="1"/>
</dbReference>
<comment type="caution">
    <text evidence="3">The sequence shown here is derived from an EMBL/GenBank/DDBJ whole genome shotgun (WGS) entry which is preliminary data.</text>
</comment>
<feature type="signal peptide" evidence="1">
    <location>
        <begin position="1"/>
        <end position="19"/>
    </location>
</feature>
<keyword evidence="4" id="KW-1185">Reference proteome</keyword>
<dbReference type="OrthoDB" id="2142683at2759"/>
<accession>A0A9P1IF60</accession>
<evidence type="ECO:0000259" key="2">
    <source>
        <dbReference type="PROSITE" id="PS50041"/>
    </source>
</evidence>
<evidence type="ECO:0000256" key="1">
    <source>
        <dbReference type="SAM" id="SignalP"/>
    </source>
</evidence>
<dbReference type="PROSITE" id="PS50041">
    <property type="entry name" value="C_TYPE_LECTIN_2"/>
    <property type="match status" value="1"/>
</dbReference>
<dbReference type="SMART" id="SM00034">
    <property type="entry name" value="CLECT"/>
    <property type="match status" value="1"/>
</dbReference>
<feature type="chain" id="PRO_5040399789" description="C-type lectin domain-containing protein" evidence="1">
    <location>
        <begin position="20"/>
        <end position="243"/>
    </location>
</feature>
<dbReference type="AlphaFoldDB" id="A0A9P1IF60"/>
<sequence>MSPLFFAFCYYFLVVFLQSCEIRKTKLYYTYDGDSDSLTGHYQRSTYDSDSGNVTIQTWNTTIEGPLLKPPTTTTTTTTVKPTTKVDWTKFNCPNNKWTQFSRTTYNYCFQAVYSKDISQSNAETDCQRLGGNLAGFQNSNERQSVQQNFYIEHSPFVTVSNYLWIGLKTSSCINVNDPSSYTWMDSLTKGTDGMNWPESQPDCSGSCVVLNGGQYWGLLYASTCGADAHPIIGYICGRRAGP</sequence>
<evidence type="ECO:0000313" key="4">
    <source>
        <dbReference type="Proteomes" id="UP001152747"/>
    </source>
</evidence>